<evidence type="ECO:0008006" key="4">
    <source>
        <dbReference type="Google" id="ProtNLM"/>
    </source>
</evidence>
<dbReference type="Gene3D" id="2.40.10.120">
    <property type="match status" value="1"/>
</dbReference>
<dbReference type="InterPro" id="IPR001940">
    <property type="entry name" value="Peptidase_S1C"/>
</dbReference>
<dbReference type="SUPFAM" id="SSF50494">
    <property type="entry name" value="Trypsin-like serine proteases"/>
    <property type="match status" value="1"/>
</dbReference>
<gene>
    <name evidence="2" type="ORF">BKK80_30660</name>
</gene>
<dbReference type="Proteomes" id="UP000177515">
    <property type="component" value="Chromosome 2"/>
</dbReference>
<dbReference type="Pfam" id="PF13365">
    <property type="entry name" value="Trypsin_2"/>
    <property type="match status" value="1"/>
</dbReference>
<accession>A0ABM6FG80</accession>
<reference evidence="2 3" key="1">
    <citation type="submission" date="2016-10" db="EMBL/GenBank/DDBJ databases">
        <title>Complete genome sequences of three Cupriavidus strains isolated from various Malaysian environments.</title>
        <authorList>
            <person name="Abdullah A.A.-A."/>
            <person name="Shafie N.A.H."/>
            <person name="Lau N.S."/>
        </authorList>
    </citation>
    <scope>NUCLEOTIDE SEQUENCE [LARGE SCALE GENOMIC DNA]</scope>
    <source>
        <strain evidence="2 3">USMAA1020</strain>
    </source>
</reference>
<keyword evidence="3" id="KW-1185">Reference proteome</keyword>
<evidence type="ECO:0000256" key="1">
    <source>
        <dbReference type="SAM" id="MobiDB-lite"/>
    </source>
</evidence>
<evidence type="ECO:0000313" key="2">
    <source>
        <dbReference type="EMBL" id="AOZ10945.1"/>
    </source>
</evidence>
<dbReference type="EMBL" id="CP017755">
    <property type="protein sequence ID" value="AOZ10945.1"/>
    <property type="molecule type" value="Genomic_DNA"/>
</dbReference>
<protein>
    <recommendedName>
        <fullName evidence="4">Serine protease</fullName>
    </recommendedName>
</protein>
<organism evidence="2 3">
    <name type="scientific">Cupriavidus malaysiensis</name>
    <dbReference type="NCBI Taxonomy" id="367825"/>
    <lineage>
        <taxon>Bacteria</taxon>
        <taxon>Pseudomonadati</taxon>
        <taxon>Pseudomonadota</taxon>
        <taxon>Betaproteobacteria</taxon>
        <taxon>Burkholderiales</taxon>
        <taxon>Burkholderiaceae</taxon>
        <taxon>Cupriavidus</taxon>
    </lineage>
</organism>
<dbReference type="InterPro" id="IPR009003">
    <property type="entry name" value="Peptidase_S1_PA"/>
</dbReference>
<sequence length="318" mass="34383">MAPDQFFKKTAPSVWRVLTYDADGIQFARGSAVVIGKETLLTNCHVLAKAKRFVIKQDNISYEGKLQYLDVERDLCQITVRNLNAPAVPLGDSDKLVVGQHVYTLGNPENLELTLSEGLVSALRQDEESGLKLIQTSAPFSMGSSGGGLFDEEGRLIGITTLIHRRGQNLNFAMPINYLRELPARSAAALARRSAALAAGAGSSPVAAQGRAPVGDRPGGRPAPAASGYAEVNDIDKLLQVAPRARAGYESFLSKPQPRAFAIAENGGWWISYGIKPKDPAADPDPAVRAVPDCETFHRRRCTLYAIDNVVVYKPEKQ</sequence>
<name>A0ABM6FG80_9BURK</name>
<dbReference type="PRINTS" id="PR00834">
    <property type="entry name" value="PROTEASES2C"/>
</dbReference>
<evidence type="ECO:0000313" key="3">
    <source>
        <dbReference type="Proteomes" id="UP000177515"/>
    </source>
</evidence>
<dbReference type="PANTHER" id="PTHR22939">
    <property type="entry name" value="SERINE PROTEASE FAMILY S1C HTRA-RELATED"/>
    <property type="match status" value="1"/>
</dbReference>
<feature type="region of interest" description="Disordered" evidence="1">
    <location>
        <begin position="205"/>
        <end position="227"/>
    </location>
</feature>
<proteinExistence type="predicted"/>
<dbReference type="PANTHER" id="PTHR22939:SF129">
    <property type="entry name" value="SERINE PROTEASE HTRA2, MITOCHONDRIAL"/>
    <property type="match status" value="1"/>
</dbReference>